<proteinExistence type="predicted"/>
<dbReference type="EMBL" id="CM039175">
    <property type="protein sequence ID" value="KAH9739389.1"/>
    <property type="molecule type" value="Genomic_DNA"/>
</dbReference>
<sequence>MSRKLDRLFGRSFNTSKFKTVTKLAISRAAILRNQHQARYYYARSDVTELLNLGHHERALTRVEYMIKELNMLDALGMIEDYCHLLIERVLLIQKNKECPDELKEAISGLIFASSRCGDFPELQKIREIFKSRYGAEFDARAVQLRNYCGVTPKIVQKLSSRRCSLESRLKVLKEISTEMGIALLNLEEDTRVPVKEKSDIEQKQPKPMEPATFNDDAHNVPEELNRDEKLSESVKRRKYYRDVAAAAQDAFESAAYAAEAARAAFDLSRSESRDNNSDDFGGYSHGTEIASNSDMSMTSDLKSDKDAVINEEDEDSKSRMGFDQFYDVDSFSSESGDEDVTEKTREIHFKELEESERTAVRERILSASSSDSDGDILSMTKKLAGAHYRNQEGGIAVASDDTDNDSGKNQGNVQWQKHFDRKPSLPSNAHQNTSEQNGFDKQYPSDEHIDNKHQLPAVNSMKSLDGPTKKKLTSTKDFAEQLHMHQHSNIDWKKFSVRTRRVQNMPKKDH</sequence>
<keyword evidence="2" id="KW-1185">Reference proteome</keyword>
<evidence type="ECO:0000313" key="2">
    <source>
        <dbReference type="Proteomes" id="UP000829398"/>
    </source>
</evidence>
<name>A0ACB8K2P3_CITSI</name>
<organism evidence="1 2">
    <name type="scientific">Citrus sinensis</name>
    <name type="common">Sweet orange</name>
    <name type="synonym">Citrus aurantium var. sinensis</name>
    <dbReference type="NCBI Taxonomy" id="2711"/>
    <lineage>
        <taxon>Eukaryota</taxon>
        <taxon>Viridiplantae</taxon>
        <taxon>Streptophyta</taxon>
        <taxon>Embryophyta</taxon>
        <taxon>Tracheophyta</taxon>
        <taxon>Spermatophyta</taxon>
        <taxon>Magnoliopsida</taxon>
        <taxon>eudicotyledons</taxon>
        <taxon>Gunneridae</taxon>
        <taxon>Pentapetalae</taxon>
        <taxon>rosids</taxon>
        <taxon>malvids</taxon>
        <taxon>Sapindales</taxon>
        <taxon>Rutaceae</taxon>
        <taxon>Aurantioideae</taxon>
        <taxon>Citrus</taxon>
    </lineage>
</organism>
<comment type="caution">
    <text evidence="1">The sequence shown here is derived from an EMBL/GenBank/DDBJ whole genome shotgun (WGS) entry which is preliminary data.</text>
</comment>
<evidence type="ECO:0000313" key="1">
    <source>
        <dbReference type="EMBL" id="KAH9739389.1"/>
    </source>
</evidence>
<gene>
    <name evidence="1" type="ORF">KPL71_019116</name>
</gene>
<protein>
    <submittedName>
        <fullName evidence="1">Regulator of Vps4 activity in the MVB pathway protein</fullName>
    </submittedName>
</protein>
<reference evidence="2" key="1">
    <citation type="journal article" date="2023" name="Hortic. Res.">
        <title>A chromosome-level phased genome enabling allele-level studies in sweet orange: a case study on citrus Huanglongbing tolerance.</title>
        <authorList>
            <person name="Wu B."/>
            <person name="Yu Q."/>
            <person name="Deng Z."/>
            <person name="Duan Y."/>
            <person name="Luo F."/>
            <person name="Gmitter F. Jr."/>
        </authorList>
    </citation>
    <scope>NUCLEOTIDE SEQUENCE [LARGE SCALE GENOMIC DNA]</scope>
    <source>
        <strain evidence="2">cv. Valencia</strain>
    </source>
</reference>
<dbReference type="Proteomes" id="UP000829398">
    <property type="component" value="Chromosome 6"/>
</dbReference>
<accession>A0ACB8K2P3</accession>